<feature type="compositionally biased region" description="Basic and acidic residues" evidence="1">
    <location>
        <begin position="46"/>
        <end position="58"/>
    </location>
</feature>
<sequence length="439" mass="47078">MSLPKQIHTVTHVPSYSSSPSKSSLRSQKSGPQQPRSLLPSPHFENNPEIHVTERESLDEGEEVAEEGPQDLEVEHEDEAPHNLQPFFTLLHDTQTFEHYHPTVHYIFADDDPDIITDAALYSLSAEDTAEGDEPSGSGQHSKINRHYLLIDVARTATTTSSSIHPAAQTSNQPSSSSSNATARPPPTLETTAQYPYHITSASSLSPSFAVLSAEIIAAPTFESPVATTTLAAAVAVKRRSGSILGVDGRPTAQGLGIYNTTGAAGGSPHLGTAVFPEENIPLMLKIQGMSSFDYDSHEDENKYPSSKSKSKSKAKSKVTKGKAPEGTSEDIPTTTGEANDEETLEDLVLRFEQRLREIKSVVDAGTGIGPGTGIEHNETGDGEIQYATLQEEGEQEIESCEIGADAGVEVETKPEIENPMPPIGIEVVGNESEADDDR</sequence>
<protein>
    <submittedName>
        <fullName evidence="2">Putative anaphase promoting complex subunit</fullName>
    </submittedName>
</protein>
<evidence type="ECO:0000313" key="2">
    <source>
        <dbReference type="EMBL" id="KKY15695.1"/>
    </source>
</evidence>
<feature type="compositionally biased region" description="Acidic residues" evidence="1">
    <location>
        <begin position="59"/>
        <end position="78"/>
    </location>
</feature>
<name>A0A0G2GF90_PHACM</name>
<comment type="caution">
    <text evidence="2">The sequence shown here is derived from an EMBL/GenBank/DDBJ whole genome shotgun (WGS) entry which is preliminary data.</text>
</comment>
<reference evidence="2 3" key="2">
    <citation type="submission" date="2015-05" db="EMBL/GenBank/DDBJ databases">
        <authorList>
            <person name="Morales-Cruz A."/>
            <person name="Amrine K.C."/>
            <person name="Cantu D."/>
        </authorList>
    </citation>
    <scope>NUCLEOTIDE SEQUENCE [LARGE SCALE GENOMIC DNA]</scope>
    <source>
        <strain evidence="2">UCRPC4</strain>
    </source>
</reference>
<accession>A0A0G2GF90</accession>
<reference evidence="2 3" key="1">
    <citation type="submission" date="2015-05" db="EMBL/GenBank/DDBJ databases">
        <title>Distinctive expansion of gene families associated with plant cell wall degradation and secondary metabolism in the genomes of grapevine trunk pathogens.</title>
        <authorList>
            <person name="Lawrence D.P."/>
            <person name="Travadon R."/>
            <person name="Rolshausen P.E."/>
            <person name="Baumgartner K."/>
        </authorList>
    </citation>
    <scope>NUCLEOTIDE SEQUENCE [LARGE SCALE GENOMIC DNA]</scope>
    <source>
        <strain evidence="2">UCRPC4</strain>
    </source>
</reference>
<keyword evidence="3" id="KW-1185">Reference proteome</keyword>
<proteinExistence type="predicted"/>
<dbReference type="AlphaFoldDB" id="A0A0G2GF90"/>
<dbReference type="EMBL" id="LCWF01000178">
    <property type="protein sequence ID" value="KKY15695.1"/>
    <property type="molecule type" value="Genomic_DNA"/>
</dbReference>
<feature type="compositionally biased region" description="Low complexity" evidence="1">
    <location>
        <begin position="166"/>
        <end position="183"/>
    </location>
</feature>
<evidence type="ECO:0000313" key="3">
    <source>
        <dbReference type="Proteomes" id="UP000053317"/>
    </source>
</evidence>
<dbReference type="OrthoDB" id="1681166at2759"/>
<evidence type="ECO:0000256" key="1">
    <source>
        <dbReference type="SAM" id="MobiDB-lite"/>
    </source>
</evidence>
<feature type="compositionally biased region" description="Low complexity" evidence="1">
    <location>
        <begin position="15"/>
        <end position="30"/>
    </location>
</feature>
<feature type="region of interest" description="Disordered" evidence="1">
    <location>
        <begin position="1"/>
        <end position="78"/>
    </location>
</feature>
<feature type="compositionally biased region" description="Basic residues" evidence="1">
    <location>
        <begin position="309"/>
        <end position="321"/>
    </location>
</feature>
<feature type="region of interest" description="Disordered" evidence="1">
    <location>
        <begin position="160"/>
        <end position="191"/>
    </location>
</feature>
<gene>
    <name evidence="2" type="ORF">UCRPC4_g06196</name>
</gene>
<feature type="region of interest" description="Disordered" evidence="1">
    <location>
        <begin position="413"/>
        <end position="439"/>
    </location>
</feature>
<organism evidence="2 3">
    <name type="scientific">Phaeomoniella chlamydospora</name>
    <name type="common">Phaeoacremonium chlamydosporum</name>
    <dbReference type="NCBI Taxonomy" id="158046"/>
    <lineage>
        <taxon>Eukaryota</taxon>
        <taxon>Fungi</taxon>
        <taxon>Dikarya</taxon>
        <taxon>Ascomycota</taxon>
        <taxon>Pezizomycotina</taxon>
        <taxon>Eurotiomycetes</taxon>
        <taxon>Chaetothyriomycetidae</taxon>
        <taxon>Phaeomoniellales</taxon>
        <taxon>Phaeomoniellaceae</taxon>
        <taxon>Phaeomoniella</taxon>
    </lineage>
</organism>
<dbReference type="Proteomes" id="UP000053317">
    <property type="component" value="Unassembled WGS sequence"/>
</dbReference>
<feature type="region of interest" description="Disordered" evidence="1">
    <location>
        <begin position="296"/>
        <end position="344"/>
    </location>
</feature>